<evidence type="ECO:0000313" key="3">
    <source>
        <dbReference type="EMBL" id="CAH9125988.1"/>
    </source>
</evidence>
<dbReference type="PANTHER" id="PTHR46444:SF3">
    <property type="entry name" value="DCD (DEVELOPMENT AND CELL DEATH) DOMAIN PROTEIN"/>
    <property type="match status" value="1"/>
</dbReference>
<dbReference type="PANTHER" id="PTHR46444">
    <property type="entry name" value="DCD (DEVELOPMENT AND CELL DEATH) DOMAIN PROTEIN-RELATED"/>
    <property type="match status" value="1"/>
</dbReference>
<feature type="region of interest" description="Disordered" evidence="1">
    <location>
        <begin position="661"/>
        <end position="689"/>
    </location>
</feature>
<feature type="region of interest" description="Disordered" evidence="1">
    <location>
        <begin position="437"/>
        <end position="488"/>
    </location>
</feature>
<feature type="region of interest" description="Disordered" evidence="1">
    <location>
        <begin position="41"/>
        <end position="168"/>
    </location>
</feature>
<feature type="compositionally biased region" description="Basic and acidic residues" evidence="1">
    <location>
        <begin position="71"/>
        <end position="82"/>
    </location>
</feature>
<feature type="compositionally biased region" description="Basic and acidic residues" evidence="1">
    <location>
        <begin position="457"/>
        <end position="488"/>
    </location>
</feature>
<feature type="region of interest" description="Disordered" evidence="1">
    <location>
        <begin position="185"/>
        <end position="235"/>
    </location>
</feature>
<sequence length="689" mass="78652">MRTVARKKGKKKSVAGSSSPTNLPMQTPDCIKAKRKIIKKSLVKKSAQRKEVETSSQVKDRQAEVGNGLNDSKRVSGQRAEDCTTSQSMGKNLHHVDEKPKEFNKGVQKSNVKKKKKGQLVDEKPELKQGNQKSNENENNDEHRVDEKPKELKKGDQKSNEKMKKKEEVECSWWIKDIKEDVEKEGIKDGKRDSGGSQRPVKHQNGRRENKSDQHRDEKHNETKKEGKKSLEDDPNGGMIFMCSTKTKPDCFHYNVMGVSRNKEDVVMHIKPGLKLFLYDFDLRLLYGIYEASSAGGMKLEPEAFGGAFPAQVRFVIKEDCLPLPENVFKKAIKENYNERTRKFKTELSVSQVKQLMRLFRPMPSLHPTSKSFVPESAQLSPRRRPSYSTHHSTRNDVPHDSPLFLTEKEYRSYGLQHGRQPVLINTVSHADHRMDHYRSDEGRSERGFHDPPYFPEHVDRRSDQYQPEEQREETSHKEIPNSYFPDEKEYRNFGLKGRQELATNVQHPSIGRDDSTMDLGVQDHAPSYRCNPYNDSTTSLVNRYLSLPRKLSEPMESYSLTGRDSYAPETNYGRETGGNSGRERENLNSPYSSYVQGTGGNPARGVIGERDNQPSPYSNYVRGTESNPGRGPTGERDYIHPPYAPNAPVNLGERYHHYMGRTPEYPSSSPMLLRHPYDGGGSSSLSRY</sequence>
<keyword evidence="4" id="KW-1185">Reference proteome</keyword>
<feature type="compositionally biased region" description="Basic and acidic residues" evidence="1">
    <location>
        <begin position="94"/>
        <end position="104"/>
    </location>
</feature>
<dbReference type="AlphaFoldDB" id="A0AAV0ES54"/>
<accession>A0AAV0ES54</accession>
<dbReference type="PROSITE" id="PS51222">
    <property type="entry name" value="DCD"/>
    <property type="match status" value="1"/>
</dbReference>
<gene>
    <name evidence="3" type="ORF">CEPIT_LOCUS27185</name>
</gene>
<feature type="region of interest" description="Disordered" evidence="1">
    <location>
        <begin position="367"/>
        <end position="403"/>
    </location>
</feature>
<dbReference type="Proteomes" id="UP001152523">
    <property type="component" value="Unassembled WGS sequence"/>
</dbReference>
<feature type="domain" description="DCD" evidence="2">
    <location>
        <begin position="234"/>
        <end position="362"/>
    </location>
</feature>
<feature type="compositionally biased region" description="Polar residues" evidence="1">
    <location>
        <begin position="588"/>
        <end position="597"/>
    </location>
</feature>
<evidence type="ECO:0000256" key="1">
    <source>
        <dbReference type="SAM" id="MobiDB-lite"/>
    </source>
</evidence>
<feature type="compositionally biased region" description="Basic and acidic residues" evidence="1">
    <location>
        <begin position="437"/>
        <end position="450"/>
    </location>
</feature>
<dbReference type="InterPro" id="IPR013989">
    <property type="entry name" value="Dev_and_cell_death_domain"/>
</dbReference>
<feature type="region of interest" description="Disordered" evidence="1">
    <location>
        <begin position="557"/>
        <end position="637"/>
    </location>
</feature>
<feature type="compositionally biased region" description="Basic and acidic residues" evidence="1">
    <location>
        <begin position="185"/>
        <end position="194"/>
    </location>
</feature>
<reference evidence="3" key="1">
    <citation type="submission" date="2022-07" db="EMBL/GenBank/DDBJ databases">
        <authorList>
            <person name="Macas J."/>
            <person name="Novak P."/>
            <person name="Neumann P."/>
        </authorList>
    </citation>
    <scope>NUCLEOTIDE SEQUENCE</scope>
</reference>
<comment type="caution">
    <text evidence="3">The sequence shown here is derived from an EMBL/GenBank/DDBJ whole genome shotgun (WGS) entry which is preliminary data.</text>
</comment>
<protein>
    <recommendedName>
        <fullName evidence="2">DCD domain-containing protein</fullName>
    </recommendedName>
</protein>
<organism evidence="3 4">
    <name type="scientific">Cuscuta epithymum</name>
    <dbReference type="NCBI Taxonomy" id="186058"/>
    <lineage>
        <taxon>Eukaryota</taxon>
        <taxon>Viridiplantae</taxon>
        <taxon>Streptophyta</taxon>
        <taxon>Embryophyta</taxon>
        <taxon>Tracheophyta</taxon>
        <taxon>Spermatophyta</taxon>
        <taxon>Magnoliopsida</taxon>
        <taxon>eudicotyledons</taxon>
        <taxon>Gunneridae</taxon>
        <taxon>Pentapetalae</taxon>
        <taxon>asterids</taxon>
        <taxon>lamiids</taxon>
        <taxon>Solanales</taxon>
        <taxon>Convolvulaceae</taxon>
        <taxon>Cuscuteae</taxon>
        <taxon>Cuscuta</taxon>
        <taxon>Cuscuta subgen. Cuscuta</taxon>
    </lineage>
</organism>
<dbReference type="SMART" id="SM00767">
    <property type="entry name" value="DCD"/>
    <property type="match status" value="1"/>
</dbReference>
<feature type="compositionally biased region" description="Basic residues" evidence="1">
    <location>
        <begin position="1"/>
        <end position="13"/>
    </location>
</feature>
<dbReference type="Pfam" id="PF10539">
    <property type="entry name" value="Dev_Cell_Death"/>
    <property type="match status" value="1"/>
</dbReference>
<name>A0AAV0ES54_9ASTE</name>
<feature type="region of interest" description="Disordered" evidence="1">
    <location>
        <begin position="1"/>
        <end position="29"/>
    </location>
</feature>
<evidence type="ECO:0000259" key="2">
    <source>
        <dbReference type="PROSITE" id="PS51222"/>
    </source>
</evidence>
<proteinExistence type="predicted"/>
<dbReference type="EMBL" id="CAMAPF010000938">
    <property type="protein sequence ID" value="CAH9125988.1"/>
    <property type="molecule type" value="Genomic_DNA"/>
</dbReference>
<evidence type="ECO:0000313" key="4">
    <source>
        <dbReference type="Proteomes" id="UP001152523"/>
    </source>
</evidence>
<feature type="compositionally biased region" description="Basic and acidic residues" evidence="1">
    <location>
        <begin position="206"/>
        <end position="232"/>
    </location>
</feature>
<feature type="compositionally biased region" description="Basic and acidic residues" evidence="1">
    <location>
        <begin position="140"/>
        <end position="168"/>
    </location>
</feature>
<feature type="compositionally biased region" description="Basic and acidic residues" evidence="1">
    <location>
        <begin position="48"/>
        <end position="63"/>
    </location>
</feature>